<dbReference type="Proteomes" id="UP000237511">
    <property type="component" value="Unassembled WGS sequence"/>
</dbReference>
<feature type="domain" description="ATP-grasp" evidence="4">
    <location>
        <begin position="2"/>
        <end position="68"/>
    </location>
</feature>
<gene>
    <name evidence="5" type="ORF">ATY31_10370</name>
</gene>
<dbReference type="InterPro" id="IPR011095">
    <property type="entry name" value="Dala_Dala_lig_C"/>
</dbReference>
<sequence>MLRDISVVAFRTCECRDYARVDVRVDRNGQPFVLEINADPGIGVRTSYGLAATTAGHNFSSLVNRILDVAHLRHFGTGLPKV</sequence>
<dbReference type="PROSITE" id="PS50975">
    <property type="entry name" value="ATP_GRASP"/>
    <property type="match status" value="1"/>
</dbReference>
<dbReference type="Gene3D" id="3.30.470.20">
    <property type="entry name" value="ATP-grasp fold, B domain"/>
    <property type="match status" value="1"/>
</dbReference>
<dbReference type="RefSeq" id="WP_097527843.1">
    <property type="nucleotide sequence ID" value="NZ_LODU01000018.1"/>
</dbReference>
<name>A0A2S3YQH5_9HYPH</name>
<evidence type="ECO:0000256" key="2">
    <source>
        <dbReference type="ARBA" id="ARBA00022598"/>
    </source>
</evidence>
<dbReference type="SUPFAM" id="SSF56059">
    <property type="entry name" value="Glutathione synthetase ATP-binding domain-like"/>
    <property type="match status" value="1"/>
</dbReference>
<organism evidence="5 6">
    <name type="scientific">Sinorhizobium americanum</name>
    <dbReference type="NCBI Taxonomy" id="194963"/>
    <lineage>
        <taxon>Bacteria</taxon>
        <taxon>Pseudomonadati</taxon>
        <taxon>Pseudomonadota</taxon>
        <taxon>Alphaproteobacteria</taxon>
        <taxon>Hyphomicrobiales</taxon>
        <taxon>Rhizobiaceae</taxon>
        <taxon>Sinorhizobium/Ensifer group</taxon>
        <taxon>Sinorhizobium</taxon>
    </lineage>
</organism>
<evidence type="ECO:0000313" key="5">
    <source>
        <dbReference type="EMBL" id="POH33497.1"/>
    </source>
</evidence>
<dbReference type="AlphaFoldDB" id="A0A2S3YQH5"/>
<keyword evidence="2" id="KW-0436">Ligase</keyword>
<proteinExistence type="inferred from homology"/>
<dbReference type="Pfam" id="PF07478">
    <property type="entry name" value="Dala_Dala_lig_C"/>
    <property type="match status" value="1"/>
</dbReference>
<comment type="caution">
    <text evidence="5">The sequence shown here is derived from an EMBL/GenBank/DDBJ whole genome shotgun (WGS) entry which is preliminary data.</text>
</comment>
<reference evidence="5 6" key="1">
    <citation type="journal article" date="2014" name="Syst. Appl. Microbiol.">
        <title>Microsymbionts of Phaseolus vulgaris in acid and alkaline soils of Mexico.</title>
        <authorList>
            <person name="Verastegui-Valdes M.M."/>
            <person name="Zhang Y.J."/>
            <person name="Rivera-Orduna F.N."/>
            <person name="Cheng H.P."/>
            <person name="Sui X.H."/>
            <person name="Wang E.T."/>
        </authorList>
    </citation>
    <scope>NUCLEOTIDE SEQUENCE [LARGE SCALE GENOMIC DNA]</scope>
    <source>
        <strain evidence="5 6">FG01</strain>
    </source>
</reference>
<dbReference type="InterPro" id="IPR011761">
    <property type="entry name" value="ATP-grasp"/>
</dbReference>
<evidence type="ECO:0000313" key="6">
    <source>
        <dbReference type="Proteomes" id="UP000237511"/>
    </source>
</evidence>
<evidence type="ECO:0000256" key="3">
    <source>
        <dbReference type="PROSITE-ProRule" id="PRU00409"/>
    </source>
</evidence>
<dbReference type="GO" id="GO:0008716">
    <property type="term" value="F:D-alanine-D-alanine ligase activity"/>
    <property type="evidence" value="ECO:0007669"/>
    <property type="project" value="InterPro"/>
</dbReference>
<protein>
    <recommendedName>
        <fullName evidence="4">ATP-grasp domain-containing protein</fullName>
    </recommendedName>
</protein>
<keyword evidence="3" id="KW-0067">ATP-binding</keyword>
<keyword evidence="3" id="KW-0547">Nucleotide-binding</keyword>
<dbReference type="PANTHER" id="PTHR23132:SF23">
    <property type="entry name" value="D-ALANINE--D-ALANINE LIGASE B"/>
    <property type="match status" value="1"/>
</dbReference>
<evidence type="ECO:0000259" key="4">
    <source>
        <dbReference type="PROSITE" id="PS50975"/>
    </source>
</evidence>
<dbReference type="GO" id="GO:0005524">
    <property type="term" value="F:ATP binding"/>
    <property type="evidence" value="ECO:0007669"/>
    <property type="project" value="UniProtKB-UniRule"/>
</dbReference>
<dbReference type="EMBL" id="LODU01000018">
    <property type="protein sequence ID" value="POH33497.1"/>
    <property type="molecule type" value="Genomic_DNA"/>
</dbReference>
<evidence type="ECO:0000256" key="1">
    <source>
        <dbReference type="ARBA" id="ARBA00010871"/>
    </source>
</evidence>
<accession>A0A2S3YQH5</accession>
<dbReference type="PANTHER" id="PTHR23132">
    <property type="entry name" value="D-ALANINE--D-ALANINE LIGASE"/>
    <property type="match status" value="1"/>
</dbReference>
<comment type="similarity">
    <text evidence="1">Belongs to the D-alanine--D-alanine ligase family.</text>
</comment>
<dbReference type="GO" id="GO:0046872">
    <property type="term" value="F:metal ion binding"/>
    <property type="evidence" value="ECO:0007669"/>
    <property type="project" value="InterPro"/>
</dbReference>